<evidence type="ECO:0000313" key="3">
    <source>
        <dbReference type="Proteomes" id="UP000023152"/>
    </source>
</evidence>
<dbReference type="AlphaFoldDB" id="X6N9E6"/>
<name>X6N9E6_RETFI</name>
<evidence type="ECO:0000313" key="2">
    <source>
        <dbReference type="EMBL" id="ETO22543.1"/>
    </source>
</evidence>
<dbReference type="InterPro" id="IPR044926">
    <property type="entry name" value="RGS_subdomain_2"/>
</dbReference>
<dbReference type="InterPro" id="IPR036305">
    <property type="entry name" value="RGS_sf"/>
</dbReference>
<dbReference type="PROSITE" id="PS50132">
    <property type="entry name" value="RGS"/>
    <property type="match status" value="1"/>
</dbReference>
<sequence>MIVLRPKDLYYSVLDTLNGQGNCFRVRRRYRQEYNTFRTHSSLDARTIASMKPAVQSTDNSIRRNAIELSCQISLEKILSDKYGFELFAAHLVKELSLENILFLTEYMQLKHFIVVHQLQKYVTDIGCLLPICPNLIQKNFHPRLLQTTLSAPTIWFICLNMFHYLYGHYVMSGSVALLNLSFETSSNITRQMTELRRTSSVKSLQPLITAFDIAASDIIRLLRGDSFYRFQLSRECIRYCEELV</sequence>
<accession>X6N9E6</accession>
<dbReference type="SUPFAM" id="SSF48097">
    <property type="entry name" value="Regulator of G-protein signaling, RGS"/>
    <property type="match status" value="1"/>
</dbReference>
<dbReference type="Proteomes" id="UP000023152">
    <property type="component" value="Unassembled WGS sequence"/>
</dbReference>
<protein>
    <recommendedName>
        <fullName evidence="1">RGS domain-containing protein</fullName>
    </recommendedName>
</protein>
<comment type="caution">
    <text evidence="2">The sequence shown here is derived from an EMBL/GenBank/DDBJ whole genome shotgun (WGS) entry which is preliminary data.</text>
</comment>
<organism evidence="2 3">
    <name type="scientific">Reticulomyxa filosa</name>
    <dbReference type="NCBI Taxonomy" id="46433"/>
    <lineage>
        <taxon>Eukaryota</taxon>
        <taxon>Sar</taxon>
        <taxon>Rhizaria</taxon>
        <taxon>Retaria</taxon>
        <taxon>Foraminifera</taxon>
        <taxon>Monothalamids</taxon>
        <taxon>Reticulomyxidae</taxon>
        <taxon>Reticulomyxa</taxon>
    </lineage>
</organism>
<gene>
    <name evidence="2" type="ORF">RFI_14658</name>
</gene>
<dbReference type="Gene3D" id="1.10.167.10">
    <property type="entry name" value="Regulator of G-protein Signalling 4, domain 2"/>
    <property type="match status" value="1"/>
</dbReference>
<feature type="domain" description="RGS" evidence="1">
    <location>
        <begin position="74"/>
        <end position="241"/>
    </location>
</feature>
<dbReference type="EMBL" id="ASPP01010647">
    <property type="protein sequence ID" value="ETO22543.1"/>
    <property type="molecule type" value="Genomic_DNA"/>
</dbReference>
<dbReference type="SMART" id="SM00315">
    <property type="entry name" value="RGS"/>
    <property type="match status" value="1"/>
</dbReference>
<dbReference type="PANTHER" id="PTHR10845">
    <property type="entry name" value="REGULATOR OF G PROTEIN SIGNALING"/>
    <property type="match status" value="1"/>
</dbReference>
<dbReference type="InterPro" id="IPR016137">
    <property type="entry name" value="RGS"/>
</dbReference>
<evidence type="ECO:0000259" key="1">
    <source>
        <dbReference type="PROSITE" id="PS50132"/>
    </source>
</evidence>
<keyword evidence="3" id="KW-1185">Reference proteome</keyword>
<dbReference type="PANTHER" id="PTHR10845:SF192">
    <property type="entry name" value="DOUBLE HIT, ISOFORM B"/>
    <property type="match status" value="1"/>
</dbReference>
<proteinExistence type="predicted"/>
<reference evidence="2 3" key="1">
    <citation type="journal article" date="2013" name="Curr. Biol.">
        <title>The Genome of the Foraminiferan Reticulomyxa filosa.</title>
        <authorList>
            <person name="Glockner G."/>
            <person name="Hulsmann N."/>
            <person name="Schleicher M."/>
            <person name="Noegel A.A."/>
            <person name="Eichinger L."/>
            <person name="Gallinger C."/>
            <person name="Pawlowski J."/>
            <person name="Sierra R."/>
            <person name="Euteneuer U."/>
            <person name="Pillet L."/>
            <person name="Moustafa A."/>
            <person name="Platzer M."/>
            <person name="Groth M."/>
            <person name="Szafranski K."/>
            <person name="Schliwa M."/>
        </authorList>
    </citation>
    <scope>NUCLEOTIDE SEQUENCE [LARGE SCALE GENOMIC DNA]</scope>
</reference>